<dbReference type="AlphaFoldDB" id="A0A7J9KHA6"/>
<sequence length="226" mass="25775">MENTLAGLHIANDEEEGLQVVGVSKGHIKMYDLCLWLNSWEILLGGFEEYGVRQVTRGFRHFMRIKGILLRALSVRRATIVESVWLQGGSVIGSGRNSFEARGVMSVKGFFVFEGINNINPILGMNLEGRSREGFGRFENFGLGFRQDPMNHDLKEVLIDSLEGKKRQMTTILFGRVSEILDLGRKWVSNQWLTKINYQCPPRGKSINNNEDYVLKCSWIGKFTRK</sequence>
<evidence type="ECO:0000313" key="1">
    <source>
        <dbReference type="EMBL" id="MBA0845834.1"/>
    </source>
</evidence>
<name>A0A7J9KHA6_9ROSI</name>
<dbReference type="EMBL" id="JABFAE010418852">
    <property type="protein sequence ID" value="MBA0845834.1"/>
    <property type="molecule type" value="Genomic_DNA"/>
</dbReference>
<protein>
    <submittedName>
        <fullName evidence="1">Uncharacterized protein</fullName>
    </submittedName>
</protein>
<proteinExistence type="predicted"/>
<organism evidence="1 2">
    <name type="scientific">Gossypium armourianum</name>
    <dbReference type="NCBI Taxonomy" id="34283"/>
    <lineage>
        <taxon>Eukaryota</taxon>
        <taxon>Viridiplantae</taxon>
        <taxon>Streptophyta</taxon>
        <taxon>Embryophyta</taxon>
        <taxon>Tracheophyta</taxon>
        <taxon>Spermatophyta</taxon>
        <taxon>Magnoliopsida</taxon>
        <taxon>eudicotyledons</taxon>
        <taxon>Gunneridae</taxon>
        <taxon>Pentapetalae</taxon>
        <taxon>rosids</taxon>
        <taxon>malvids</taxon>
        <taxon>Malvales</taxon>
        <taxon>Malvaceae</taxon>
        <taxon>Malvoideae</taxon>
        <taxon>Gossypium</taxon>
    </lineage>
</organism>
<accession>A0A7J9KHA6</accession>
<comment type="caution">
    <text evidence="1">The sequence shown here is derived from an EMBL/GenBank/DDBJ whole genome shotgun (WGS) entry which is preliminary data.</text>
</comment>
<reference evidence="1 2" key="1">
    <citation type="journal article" date="2019" name="Genome Biol. Evol.">
        <title>Insights into the evolution of the New World diploid cottons (Gossypium, subgenus Houzingenia) based on genome sequencing.</title>
        <authorList>
            <person name="Grover C.E."/>
            <person name="Arick M.A. 2nd"/>
            <person name="Thrash A."/>
            <person name="Conover J.L."/>
            <person name="Sanders W.S."/>
            <person name="Peterson D.G."/>
            <person name="Frelichowski J.E."/>
            <person name="Scheffler J.A."/>
            <person name="Scheffler B.E."/>
            <person name="Wendel J.F."/>
        </authorList>
    </citation>
    <scope>NUCLEOTIDE SEQUENCE [LARGE SCALE GENOMIC DNA]</scope>
    <source>
        <strain evidence="1">6</strain>
        <tissue evidence="1">Leaf</tissue>
    </source>
</reference>
<evidence type="ECO:0000313" key="2">
    <source>
        <dbReference type="Proteomes" id="UP000593575"/>
    </source>
</evidence>
<dbReference type="Proteomes" id="UP000593575">
    <property type="component" value="Unassembled WGS sequence"/>
</dbReference>
<gene>
    <name evidence="1" type="ORF">Goarm_022210</name>
</gene>
<keyword evidence="2" id="KW-1185">Reference proteome</keyword>